<dbReference type="AlphaFoldDB" id="A0A8H7ZYM9"/>
<feature type="region of interest" description="Disordered" evidence="1">
    <location>
        <begin position="1"/>
        <end position="56"/>
    </location>
</feature>
<evidence type="ECO:0000313" key="3">
    <source>
        <dbReference type="Proteomes" id="UP000673691"/>
    </source>
</evidence>
<feature type="compositionally biased region" description="Low complexity" evidence="1">
    <location>
        <begin position="111"/>
        <end position="124"/>
    </location>
</feature>
<protein>
    <submittedName>
        <fullName evidence="2">Uncharacterized protein</fullName>
    </submittedName>
</protein>
<sequence length="155" mass="16360">MTKVAIDSTASWGCDPPPRIIRPRSGSGRLREGRGGAGGGETIAEPFATPRPSPHLPLPFSPFVRALANPHGCARSCPSPRPLSISTCRRSRFPRRDGAPAETSAAGGFWSTSPPSGRASSSRRASSKTLCTSRRRSSQIPSDNPSVRAGRAREA</sequence>
<gene>
    <name evidence="2" type="ORF">BJ554DRAFT_6397</name>
</gene>
<name>A0A8H7ZYM9_9FUNG</name>
<dbReference type="Proteomes" id="UP000673691">
    <property type="component" value="Unassembled WGS sequence"/>
</dbReference>
<accession>A0A8H7ZYM9</accession>
<keyword evidence="3" id="KW-1185">Reference proteome</keyword>
<evidence type="ECO:0000313" key="2">
    <source>
        <dbReference type="EMBL" id="KAG5461418.1"/>
    </source>
</evidence>
<organism evidence="2 3">
    <name type="scientific">Olpidium bornovanus</name>
    <dbReference type="NCBI Taxonomy" id="278681"/>
    <lineage>
        <taxon>Eukaryota</taxon>
        <taxon>Fungi</taxon>
        <taxon>Fungi incertae sedis</taxon>
        <taxon>Olpidiomycota</taxon>
        <taxon>Olpidiomycotina</taxon>
        <taxon>Olpidiomycetes</taxon>
        <taxon>Olpidiales</taxon>
        <taxon>Olpidiaceae</taxon>
        <taxon>Olpidium</taxon>
    </lineage>
</organism>
<reference evidence="2 3" key="1">
    <citation type="journal article" name="Sci. Rep.">
        <title>Genome-scale phylogenetic analyses confirm Olpidium as the closest living zoosporic fungus to the non-flagellated, terrestrial fungi.</title>
        <authorList>
            <person name="Chang Y."/>
            <person name="Rochon D."/>
            <person name="Sekimoto S."/>
            <person name="Wang Y."/>
            <person name="Chovatia M."/>
            <person name="Sandor L."/>
            <person name="Salamov A."/>
            <person name="Grigoriev I.V."/>
            <person name="Stajich J.E."/>
            <person name="Spatafora J.W."/>
        </authorList>
    </citation>
    <scope>NUCLEOTIDE SEQUENCE [LARGE SCALE GENOMIC DNA]</scope>
    <source>
        <strain evidence="2">S191</strain>
    </source>
</reference>
<proteinExistence type="predicted"/>
<evidence type="ECO:0000256" key="1">
    <source>
        <dbReference type="SAM" id="MobiDB-lite"/>
    </source>
</evidence>
<dbReference type="EMBL" id="JAEFCI010003689">
    <property type="protein sequence ID" value="KAG5461418.1"/>
    <property type="molecule type" value="Genomic_DNA"/>
</dbReference>
<comment type="caution">
    <text evidence="2">The sequence shown here is derived from an EMBL/GenBank/DDBJ whole genome shotgun (WGS) entry which is preliminary data.</text>
</comment>
<feature type="compositionally biased region" description="Polar residues" evidence="1">
    <location>
        <begin position="128"/>
        <end position="145"/>
    </location>
</feature>
<feature type="region of interest" description="Disordered" evidence="1">
    <location>
        <begin position="71"/>
        <end position="155"/>
    </location>
</feature>